<evidence type="ECO:0000256" key="1">
    <source>
        <dbReference type="ARBA" id="ARBA00093634"/>
    </source>
</evidence>
<protein>
    <recommendedName>
        <fullName evidence="1">Vacuolar ATPase assembly protein VMA22</fullName>
    </recommendedName>
</protein>
<reference evidence="2 3" key="1">
    <citation type="journal article" date="2021" name="BMC Biol.">
        <title>Horizontally acquired antibacterial genes associated with adaptive radiation of ladybird beetles.</title>
        <authorList>
            <person name="Li H.S."/>
            <person name="Tang X.F."/>
            <person name="Huang Y.H."/>
            <person name="Xu Z.Y."/>
            <person name="Chen M.L."/>
            <person name="Du X.Y."/>
            <person name="Qiu B.Y."/>
            <person name="Chen P.T."/>
            <person name="Zhang W."/>
            <person name="Slipinski A."/>
            <person name="Escalona H.E."/>
            <person name="Waterhouse R.M."/>
            <person name="Zwick A."/>
            <person name="Pang H."/>
        </authorList>
    </citation>
    <scope>NUCLEOTIDE SEQUENCE [LARGE SCALE GENOMIC DNA]</scope>
    <source>
        <strain evidence="2">SYSU2018</strain>
    </source>
</reference>
<evidence type="ECO:0000313" key="2">
    <source>
        <dbReference type="EMBL" id="KAL3286704.1"/>
    </source>
</evidence>
<keyword evidence="3" id="KW-1185">Reference proteome</keyword>
<dbReference type="Proteomes" id="UP001516400">
    <property type="component" value="Unassembled WGS sequence"/>
</dbReference>
<evidence type="ECO:0000313" key="3">
    <source>
        <dbReference type="Proteomes" id="UP001516400"/>
    </source>
</evidence>
<dbReference type="PANTHER" id="PTHR31996:SF2">
    <property type="entry name" value="COILED-COIL DOMAIN-CONTAINING PROTEIN 115"/>
    <property type="match status" value="1"/>
</dbReference>
<accession>A0ABD2P7A2</accession>
<name>A0ABD2P7A2_9CUCU</name>
<dbReference type="AlphaFoldDB" id="A0ABD2P7A2"/>
<sequence length="163" mass="18611">MNTDHYEEVRDLLDKICLDTLVLMEEEIQVNINLEKSMCEGEMNLAKCRYIMGPNSVSALNIPANPEEDIDSLVSVTNSPSETIPNVKEYHLNSVDSNKEKFANPIRWFSVLAPQNLFTSQTMYKAALRWVVQMVNARNQLNELCDKFESLKLVKASLKKSIQ</sequence>
<proteinExistence type="predicted"/>
<dbReference type="EMBL" id="JABFTP020000185">
    <property type="protein sequence ID" value="KAL3286704.1"/>
    <property type="molecule type" value="Genomic_DNA"/>
</dbReference>
<gene>
    <name evidence="2" type="ORF">HHI36_001199</name>
</gene>
<organism evidence="2 3">
    <name type="scientific">Cryptolaemus montrouzieri</name>
    <dbReference type="NCBI Taxonomy" id="559131"/>
    <lineage>
        <taxon>Eukaryota</taxon>
        <taxon>Metazoa</taxon>
        <taxon>Ecdysozoa</taxon>
        <taxon>Arthropoda</taxon>
        <taxon>Hexapoda</taxon>
        <taxon>Insecta</taxon>
        <taxon>Pterygota</taxon>
        <taxon>Neoptera</taxon>
        <taxon>Endopterygota</taxon>
        <taxon>Coleoptera</taxon>
        <taxon>Polyphaga</taxon>
        <taxon>Cucujiformia</taxon>
        <taxon>Coccinelloidea</taxon>
        <taxon>Coccinellidae</taxon>
        <taxon>Scymninae</taxon>
        <taxon>Scymnini</taxon>
        <taxon>Cryptolaemus</taxon>
    </lineage>
</organism>
<dbReference type="PANTHER" id="PTHR31996">
    <property type="entry name" value="COILED-COIL DOMAIN-CONTAINING PROTEIN 115"/>
    <property type="match status" value="1"/>
</dbReference>
<comment type="caution">
    <text evidence="2">The sequence shown here is derived from an EMBL/GenBank/DDBJ whole genome shotgun (WGS) entry which is preliminary data.</text>
</comment>
<dbReference type="InterPro" id="IPR040357">
    <property type="entry name" value="Vma22/CCDC115"/>
</dbReference>